<dbReference type="SUPFAM" id="SSF53613">
    <property type="entry name" value="Ribokinase-like"/>
    <property type="match status" value="1"/>
</dbReference>
<dbReference type="EMBL" id="CH480815">
    <property type="protein sequence ID" value="EDW40834.1"/>
    <property type="molecule type" value="Genomic_DNA"/>
</dbReference>
<dbReference type="AlphaFoldDB" id="B4HKN1"/>
<dbReference type="Gene3D" id="3.40.1190.20">
    <property type="match status" value="1"/>
</dbReference>
<gene>
    <name evidence="1" type="primary">Dsec\GM25134</name>
    <name evidence="1" type="ORF">Dsec_GM25134</name>
</gene>
<evidence type="ECO:0000313" key="1">
    <source>
        <dbReference type="EMBL" id="EDW40834.1"/>
    </source>
</evidence>
<dbReference type="STRING" id="7238.B4HKN1"/>
<name>B4HKN1_DROSE</name>
<sequence>MAGATNSDIKRVLSIQSHVVHGYVGNKVATYPLQKDPHDSLFALGEQQVAI</sequence>
<organism evidence="2">
    <name type="scientific">Drosophila sechellia</name>
    <name type="common">Fruit fly</name>
    <dbReference type="NCBI Taxonomy" id="7238"/>
    <lineage>
        <taxon>Eukaryota</taxon>
        <taxon>Metazoa</taxon>
        <taxon>Ecdysozoa</taxon>
        <taxon>Arthropoda</taxon>
        <taxon>Hexapoda</taxon>
        <taxon>Insecta</taxon>
        <taxon>Pterygota</taxon>
        <taxon>Neoptera</taxon>
        <taxon>Endopterygota</taxon>
        <taxon>Diptera</taxon>
        <taxon>Brachycera</taxon>
        <taxon>Muscomorpha</taxon>
        <taxon>Ephydroidea</taxon>
        <taxon>Drosophilidae</taxon>
        <taxon>Drosophila</taxon>
        <taxon>Sophophora</taxon>
    </lineage>
</organism>
<accession>B4HKN1</accession>
<dbReference type="Proteomes" id="UP000001292">
    <property type="component" value="Unassembled WGS sequence"/>
</dbReference>
<reference evidence="1 2" key="1">
    <citation type="journal article" date="2007" name="Nature">
        <title>Evolution of genes and genomes on the Drosophila phylogeny.</title>
        <authorList>
            <consortium name="Drosophila 12 Genomes Consortium"/>
            <person name="Clark A.G."/>
            <person name="Eisen M.B."/>
            <person name="Smith D.R."/>
            <person name="Bergman C.M."/>
            <person name="Oliver B."/>
            <person name="Markow T.A."/>
            <person name="Kaufman T.C."/>
            <person name="Kellis M."/>
            <person name="Gelbart W."/>
            <person name="Iyer V.N."/>
            <person name="Pollard D.A."/>
            <person name="Sackton T.B."/>
            <person name="Larracuente A.M."/>
            <person name="Singh N.D."/>
            <person name="Abad J.P."/>
            <person name="Abt D.N."/>
            <person name="Adryan B."/>
            <person name="Aguade M."/>
            <person name="Akashi H."/>
            <person name="Anderson W.W."/>
            <person name="Aquadro C.F."/>
            <person name="Ardell D.H."/>
            <person name="Arguello R."/>
            <person name="Artieri C.G."/>
            <person name="Barbash D.A."/>
            <person name="Barker D."/>
            <person name="Barsanti P."/>
            <person name="Batterham P."/>
            <person name="Batzoglou S."/>
            <person name="Begun D."/>
            <person name="Bhutkar A."/>
            <person name="Blanco E."/>
            <person name="Bosak S.A."/>
            <person name="Bradley R.K."/>
            <person name="Brand A.D."/>
            <person name="Brent M.R."/>
            <person name="Brooks A.N."/>
            <person name="Brown R.H."/>
            <person name="Butlin R.K."/>
            <person name="Caggese C."/>
            <person name="Calvi B.R."/>
            <person name="Bernardo de Carvalho A."/>
            <person name="Caspi A."/>
            <person name="Castrezana S."/>
            <person name="Celniker S.E."/>
            <person name="Chang J.L."/>
            <person name="Chapple C."/>
            <person name="Chatterji S."/>
            <person name="Chinwalla A."/>
            <person name="Civetta A."/>
            <person name="Clifton S.W."/>
            <person name="Comeron J.M."/>
            <person name="Costello J.C."/>
            <person name="Coyne J.A."/>
            <person name="Daub J."/>
            <person name="David R.G."/>
            <person name="Delcher A.L."/>
            <person name="Delehaunty K."/>
            <person name="Do C.B."/>
            <person name="Ebling H."/>
            <person name="Edwards K."/>
            <person name="Eickbush T."/>
            <person name="Evans J.D."/>
            <person name="Filipski A."/>
            <person name="Findeiss S."/>
            <person name="Freyhult E."/>
            <person name="Fulton L."/>
            <person name="Fulton R."/>
            <person name="Garcia A.C."/>
            <person name="Gardiner A."/>
            <person name="Garfield D.A."/>
            <person name="Garvin B.E."/>
            <person name="Gibson G."/>
            <person name="Gilbert D."/>
            <person name="Gnerre S."/>
            <person name="Godfrey J."/>
            <person name="Good R."/>
            <person name="Gotea V."/>
            <person name="Gravely B."/>
            <person name="Greenberg A.J."/>
            <person name="Griffiths-Jones S."/>
            <person name="Gross S."/>
            <person name="Guigo R."/>
            <person name="Gustafson E.A."/>
            <person name="Haerty W."/>
            <person name="Hahn M.W."/>
            <person name="Halligan D.L."/>
            <person name="Halpern A.L."/>
            <person name="Halter G.M."/>
            <person name="Han M.V."/>
            <person name="Heger A."/>
            <person name="Hillier L."/>
            <person name="Hinrichs A.S."/>
            <person name="Holmes I."/>
            <person name="Hoskins R.A."/>
            <person name="Hubisz M.J."/>
            <person name="Hultmark D."/>
            <person name="Huntley M.A."/>
            <person name="Jaffe D.B."/>
            <person name="Jagadeeshan S."/>
            <person name="Jeck W.R."/>
            <person name="Johnson J."/>
            <person name="Jones C.D."/>
            <person name="Jordan W.C."/>
            <person name="Karpen G.H."/>
            <person name="Kataoka E."/>
            <person name="Keightley P.D."/>
            <person name="Kheradpour P."/>
            <person name="Kirkness E.F."/>
            <person name="Koerich L.B."/>
            <person name="Kristiansen K."/>
            <person name="Kudrna D."/>
            <person name="Kulathinal R.J."/>
            <person name="Kumar S."/>
            <person name="Kwok R."/>
            <person name="Lander E."/>
            <person name="Langley C.H."/>
            <person name="Lapoint R."/>
            <person name="Lazzaro B.P."/>
            <person name="Lee S.J."/>
            <person name="Levesque L."/>
            <person name="Li R."/>
            <person name="Lin C.F."/>
            <person name="Lin M.F."/>
            <person name="Lindblad-Toh K."/>
            <person name="Llopart A."/>
            <person name="Long M."/>
            <person name="Low L."/>
            <person name="Lozovsky E."/>
            <person name="Lu J."/>
            <person name="Luo M."/>
            <person name="Machado C.A."/>
            <person name="Makalowski W."/>
            <person name="Marzo M."/>
            <person name="Matsuda M."/>
            <person name="Matzkin L."/>
            <person name="McAllister B."/>
            <person name="McBride C.S."/>
            <person name="McKernan B."/>
            <person name="McKernan K."/>
            <person name="Mendez-Lago M."/>
            <person name="Minx P."/>
            <person name="Mollenhauer M.U."/>
            <person name="Montooth K."/>
            <person name="Mount S.M."/>
            <person name="Mu X."/>
            <person name="Myers E."/>
            <person name="Negre B."/>
            <person name="Newfeld S."/>
            <person name="Nielsen R."/>
            <person name="Noor M.A."/>
            <person name="O'Grady P."/>
            <person name="Pachter L."/>
            <person name="Papaceit M."/>
            <person name="Parisi M.J."/>
            <person name="Parisi M."/>
            <person name="Parts L."/>
            <person name="Pedersen J.S."/>
            <person name="Pesole G."/>
            <person name="Phillippy A.M."/>
            <person name="Ponting C.P."/>
            <person name="Pop M."/>
            <person name="Porcelli D."/>
            <person name="Powell J.R."/>
            <person name="Prohaska S."/>
            <person name="Pruitt K."/>
            <person name="Puig M."/>
            <person name="Quesneville H."/>
            <person name="Ram K.R."/>
            <person name="Rand D."/>
            <person name="Rasmussen M.D."/>
            <person name="Reed L.K."/>
            <person name="Reenan R."/>
            <person name="Reily A."/>
            <person name="Remington K.A."/>
            <person name="Rieger T.T."/>
            <person name="Ritchie M.G."/>
            <person name="Robin C."/>
            <person name="Rogers Y.H."/>
            <person name="Rohde C."/>
            <person name="Rozas J."/>
            <person name="Rubenfield M.J."/>
            <person name="Ruiz A."/>
            <person name="Russo S."/>
            <person name="Salzberg S.L."/>
            <person name="Sanchez-Gracia A."/>
            <person name="Saranga D.J."/>
            <person name="Sato H."/>
            <person name="Schaeffer S.W."/>
            <person name="Schatz M.C."/>
            <person name="Schlenke T."/>
            <person name="Schwartz R."/>
            <person name="Segarra C."/>
            <person name="Singh R.S."/>
            <person name="Sirot L."/>
            <person name="Sirota M."/>
            <person name="Sisneros N.B."/>
            <person name="Smith C.D."/>
            <person name="Smith T.F."/>
            <person name="Spieth J."/>
            <person name="Stage D.E."/>
            <person name="Stark A."/>
            <person name="Stephan W."/>
            <person name="Strausberg R.L."/>
            <person name="Strempel S."/>
            <person name="Sturgill D."/>
            <person name="Sutton G."/>
            <person name="Sutton G.G."/>
            <person name="Tao W."/>
            <person name="Teichmann S."/>
            <person name="Tobari Y.N."/>
            <person name="Tomimura Y."/>
            <person name="Tsolas J.M."/>
            <person name="Valente V.L."/>
            <person name="Venter E."/>
            <person name="Venter J.C."/>
            <person name="Vicario S."/>
            <person name="Vieira F.G."/>
            <person name="Vilella A.J."/>
            <person name="Villasante A."/>
            <person name="Walenz B."/>
            <person name="Wang J."/>
            <person name="Wasserman M."/>
            <person name="Watts T."/>
            <person name="Wilson D."/>
            <person name="Wilson R.K."/>
            <person name="Wing R.A."/>
            <person name="Wolfner M.F."/>
            <person name="Wong A."/>
            <person name="Wong G.K."/>
            <person name="Wu C.I."/>
            <person name="Wu G."/>
            <person name="Yamamoto D."/>
            <person name="Yang H.P."/>
            <person name="Yang S.P."/>
            <person name="Yorke J.A."/>
            <person name="Yoshida K."/>
            <person name="Zdobnov E."/>
            <person name="Zhang P."/>
            <person name="Zhang Y."/>
            <person name="Zimin A.V."/>
            <person name="Baldwin J."/>
            <person name="Abdouelleil A."/>
            <person name="Abdulkadir J."/>
            <person name="Abebe A."/>
            <person name="Abera B."/>
            <person name="Abreu J."/>
            <person name="Acer S.C."/>
            <person name="Aftuck L."/>
            <person name="Alexander A."/>
            <person name="An P."/>
            <person name="Anderson E."/>
            <person name="Anderson S."/>
            <person name="Arachi H."/>
            <person name="Azer M."/>
            <person name="Bachantsang P."/>
            <person name="Barry A."/>
            <person name="Bayul T."/>
            <person name="Berlin A."/>
            <person name="Bessette D."/>
            <person name="Bloom T."/>
            <person name="Blye J."/>
            <person name="Boguslavskiy L."/>
            <person name="Bonnet C."/>
            <person name="Boukhgalter B."/>
            <person name="Bourzgui I."/>
            <person name="Brown A."/>
            <person name="Cahill P."/>
            <person name="Channer S."/>
            <person name="Cheshatsang Y."/>
            <person name="Chuda L."/>
            <person name="Citroen M."/>
            <person name="Collymore A."/>
            <person name="Cooke P."/>
            <person name="Costello M."/>
            <person name="D'Aco K."/>
            <person name="Daza R."/>
            <person name="De Haan G."/>
            <person name="DeGray S."/>
            <person name="DeMaso C."/>
            <person name="Dhargay N."/>
            <person name="Dooley K."/>
            <person name="Dooley E."/>
            <person name="Doricent M."/>
            <person name="Dorje P."/>
            <person name="Dorjee K."/>
            <person name="Dupes A."/>
            <person name="Elong R."/>
            <person name="Falk J."/>
            <person name="Farina A."/>
            <person name="Faro S."/>
            <person name="Ferguson D."/>
            <person name="Fisher S."/>
            <person name="Foley C.D."/>
            <person name="Franke A."/>
            <person name="Friedrich D."/>
            <person name="Gadbois L."/>
            <person name="Gearin G."/>
            <person name="Gearin C.R."/>
            <person name="Giannoukos G."/>
            <person name="Goode T."/>
            <person name="Graham J."/>
            <person name="Grandbois E."/>
            <person name="Grewal S."/>
            <person name="Gyaltsen K."/>
            <person name="Hafez N."/>
            <person name="Hagos B."/>
            <person name="Hall J."/>
            <person name="Henson C."/>
            <person name="Hollinger A."/>
            <person name="Honan T."/>
            <person name="Huard M.D."/>
            <person name="Hughes L."/>
            <person name="Hurhula B."/>
            <person name="Husby M.E."/>
            <person name="Kamat A."/>
            <person name="Kanga B."/>
            <person name="Kashin S."/>
            <person name="Khazanovich D."/>
            <person name="Kisner P."/>
            <person name="Lance K."/>
            <person name="Lara M."/>
            <person name="Lee W."/>
            <person name="Lennon N."/>
            <person name="Letendre F."/>
            <person name="LeVine R."/>
            <person name="Lipovsky A."/>
            <person name="Liu X."/>
            <person name="Liu J."/>
            <person name="Liu S."/>
            <person name="Lokyitsang T."/>
            <person name="Lokyitsang Y."/>
            <person name="Lubonja R."/>
            <person name="Lui A."/>
            <person name="MacDonald P."/>
            <person name="Magnisalis V."/>
            <person name="Maru K."/>
            <person name="Matthews C."/>
            <person name="McCusker W."/>
            <person name="McDonough S."/>
            <person name="Mehta T."/>
            <person name="Meldrim J."/>
            <person name="Meneus L."/>
            <person name="Mihai O."/>
            <person name="Mihalev A."/>
            <person name="Mihova T."/>
            <person name="Mittelman R."/>
            <person name="Mlenga V."/>
            <person name="Montmayeur A."/>
            <person name="Mulrain L."/>
            <person name="Navidi A."/>
            <person name="Naylor J."/>
            <person name="Negash T."/>
            <person name="Nguyen T."/>
            <person name="Nguyen N."/>
            <person name="Nicol R."/>
            <person name="Norbu C."/>
            <person name="Norbu N."/>
            <person name="Novod N."/>
            <person name="O'Neill B."/>
            <person name="Osman S."/>
            <person name="Markiewicz E."/>
            <person name="Oyono O.L."/>
            <person name="Patti C."/>
            <person name="Phunkhang P."/>
            <person name="Pierre F."/>
            <person name="Priest M."/>
            <person name="Raghuraman S."/>
            <person name="Rege F."/>
            <person name="Reyes R."/>
            <person name="Rise C."/>
            <person name="Rogov P."/>
            <person name="Ross K."/>
            <person name="Ryan E."/>
            <person name="Settipalli S."/>
            <person name="Shea T."/>
            <person name="Sherpa N."/>
            <person name="Shi L."/>
            <person name="Shih D."/>
            <person name="Sparrow T."/>
            <person name="Spaulding J."/>
            <person name="Stalker J."/>
            <person name="Stange-Thomann N."/>
            <person name="Stavropoulos S."/>
            <person name="Stone C."/>
            <person name="Strader C."/>
            <person name="Tesfaye S."/>
            <person name="Thomson T."/>
            <person name="Thoulutsang Y."/>
            <person name="Thoulutsang D."/>
            <person name="Topham K."/>
            <person name="Topping I."/>
            <person name="Tsamla T."/>
            <person name="Vassiliev H."/>
            <person name="Vo A."/>
            <person name="Wangchuk T."/>
            <person name="Wangdi T."/>
            <person name="Weiand M."/>
            <person name="Wilkinson J."/>
            <person name="Wilson A."/>
            <person name="Yadav S."/>
            <person name="Young G."/>
            <person name="Yu Q."/>
            <person name="Zembek L."/>
            <person name="Zhong D."/>
            <person name="Zimmer A."/>
            <person name="Zwirko Z."/>
            <person name="Jaffe D.B."/>
            <person name="Alvarez P."/>
            <person name="Brockman W."/>
            <person name="Butler J."/>
            <person name="Chin C."/>
            <person name="Gnerre S."/>
            <person name="Grabherr M."/>
            <person name="Kleber M."/>
            <person name="Mauceli E."/>
            <person name="MacCallum I."/>
        </authorList>
    </citation>
    <scope>NUCLEOTIDE SEQUENCE [LARGE SCALE GENOMIC DNA]</scope>
    <source>
        <strain evidence="2">Rob3c / Tucson 14021-0248.25</strain>
    </source>
</reference>
<protein>
    <submittedName>
        <fullName evidence="1">GM25134</fullName>
    </submittedName>
</protein>
<proteinExistence type="predicted"/>
<dbReference type="InterPro" id="IPR029056">
    <property type="entry name" value="Ribokinase-like"/>
</dbReference>
<keyword evidence="2" id="KW-1185">Reference proteome</keyword>
<evidence type="ECO:0000313" key="2">
    <source>
        <dbReference type="Proteomes" id="UP000001292"/>
    </source>
</evidence>
<dbReference type="HOGENOM" id="CLU_3108634_0_0_1"/>